<dbReference type="Proteomes" id="UP001292094">
    <property type="component" value="Unassembled WGS sequence"/>
</dbReference>
<proteinExistence type="predicted"/>
<reference evidence="2" key="1">
    <citation type="submission" date="2023-11" db="EMBL/GenBank/DDBJ databases">
        <title>Genome assemblies of two species of porcelain crab, Petrolisthes cinctipes and Petrolisthes manimaculis (Anomura: Porcellanidae).</title>
        <authorList>
            <person name="Angst P."/>
        </authorList>
    </citation>
    <scope>NUCLEOTIDE SEQUENCE</scope>
    <source>
        <strain evidence="2">PB745_02</strain>
        <tissue evidence="2">Gill</tissue>
    </source>
</reference>
<comment type="caution">
    <text evidence="2">The sequence shown here is derived from an EMBL/GenBank/DDBJ whole genome shotgun (WGS) entry which is preliminary data.</text>
</comment>
<gene>
    <name evidence="2" type="ORF">Pmani_002081</name>
</gene>
<accession>A0AAE1QJ91</accession>
<keyword evidence="1" id="KW-0812">Transmembrane</keyword>
<protein>
    <submittedName>
        <fullName evidence="2">Uncharacterized protein</fullName>
    </submittedName>
</protein>
<dbReference type="AlphaFoldDB" id="A0AAE1QJ91"/>
<evidence type="ECO:0000313" key="2">
    <source>
        <dbReference type="EMBL" id="KAK4327416.1"/>
    </source>
</evidence>
<organism evidence="2 3">
    <name type="scientific">Petrolisthes manimaculis</name>
    <dbReference type="NCBI Taxonomy" id="1843537"/>
    <lineage>
        <taxon>Eukaryota</taxon>
        <taxon>Metazoa</taxon>
        <taxon>Ecdysozoa</taxon>
        <taxon>Arthropoda</taxon>
        <taxon>Crustacea</taxon>
        <taxon>Multicrustacea</taxon>
        <taxon>Malacostraca</taxon>
        <taxon>Eumalacostraca</taxon>
        <taxon>Eucarida</taxon>
        <taxon>Decapoda</taxon>
        <taxon>Pleocyemata</taxon>
        <taxon>Anomura</taxon>
        <taxon>Galatheoidea</taxon>
        <taxon>Porcellanidae</taxon>
        <taxon>Petrolisthes</taxon>
    </lineage>
</organism>
<dbReference type="EMBL" id="JAWZYT010000149">
    <property type="protein sequence ID" value="KAK4327416.1"/>
    <property type="molecule type" value="Genomic_DNA"/>
</dbReference>
<name>A0AAE1QJ91_9EUCA</name>
<keyword evidence="1" id="KW-0472">Membrane</keyword>
<sequence>MEVHRLRLVVPSTLYMVVVVVVLVLVVRAGVTTVIDRRMMVAMDTTFDISLASQTFNLSSSCECKMRCLVLPSCISWSLVITPSAGSNNNNNNTRDNNSECRISNQGPEDLALTVQTHAVYGYKLSGIKSDIGVITGPDHLLYMKSSLYLTLQGMRDHCMKIPGFRLVILKTPVQFKFAKEYLATVAPEKIGDISCTSLQYRASTTHEGYGNTETEKVGDISYSALQYRASTTHEGYGNTETEKVGDILCSALQYSRASTTHEGYGNTHSLSHY</sequence>
<evidence type="ECO:0000256" key="1">
    <source>
        <dbReference type="SAM" id="Phobius"/>
    </source>
</evidence>
<evidence type="ECO:0000313" key="3">
    <source>
        <dbReference type="Proteomes" id="UP001292094"/>
    </source>
</evidence>
<keyword evidence="1" id="KW-1133">Transmembrane helix</keyword>
<feature type="transmembrane region" description="Helical" evidence="1">
    <location>
        <begin position="12"/>
        <end position="31"/>
    </location>
</feature>
<keyword evidence="3" id="KW-1185">Reference proteome</keyword>